<feature type="compositionally biased region" description="Polar residues" evidence="1">
    <location>
        <begin position="170"/>
        <end position="179"/>
    </location>
</feature>
<dbReference type="EMBL" id="JAHRHJ020000008">
    <property type="protein sequence ID" value="KAH9304376.1"/>
    <property type="molecule type" value="Genomic_DNA"/>
</dbReference>
<dbReference type="InterPro" id="IPR023214">
    <property type="entry name" value="HAD_sf"/>
</dbReference>
<reference evidence="2 3" key="1">
    <citation type="journal article" date="2021" name="Nat. Plants">
        <title>The Taxus genome provides insights into paclitaxel biosynthesis.</title>
        <authorList>
            <person name="Xiong X."/>
            <person name="Gou J."/>
            <person name="Liao Q."/>
            <person name="Li Y."/>
            <person name="Zhou Q."/>
            <person name="Bi G."/>
            <person name="Li C."/>
            <person name="Du R."/>
            <person name="Wang X."/>
            <person name="Sun T."/>
            <person name="Guo L."/>
            <person name="Liang H."/>
            <person name="Lu P."/>
            <person name="Wu Y."/>
            <person name="Zhang Z."/>
            <person name="Ro D.K."/>
            <person name="Shang Y."/>
            <person name="Huang S."/>
            <person name="Yan J."/>
        </authorList>
    </citation>
    <scope>NUCLEOTIDE SEQUENCE [LARGE SCALE GENOMIC DNA]</scope>
    <source>
        <strain evidence="2">Ta-2019</strain>
    </source>
</reference>
<gene>
    <name evidence="2" type="ORF">KI387_008780</name>
</gene>
<sequence>DQLAIAKEIGKRLGMGVNLYPSSALLGGAKDESIVALPIDELIEKADGFAGVFPVKMTGTLLSLVKNVCLREGITQVLDATSLTQTTMVDTARIQEAGLVKQQLKLGCNAPASEKVILEQASKAVGISQIPETANQKPPLKGGVSNPLSEACSLQSLSFKCGTRVGGFSQGTARTTTNHSLRETSESGNPNPVAKGVCHLPEGWSQVGFRKQKKGSSEWDEKGTWDASLPASSTFSPHNSIDSTSVMTAP</sequence>
<evidence type="ECO:0000256" key="1">
    <source>
        <dbReference type="SAM" id="MobiDB-lite"/>
    </source>
</evidence>
<feature type="compositionally biased region" description="Basic and acidic residues" evidence="1">
    <location>
        <begin position="215"/>
        <end position="224"/>
    </location>
</feature>
<feature type="non-terminal residue" evidence="2">
    <location>
        <position position="250"/>
    </location>
</feature>
<feature type="compositionally biased region" description="Polar residues" evidence="1">
    <location>
        <begin position="230"/>
        <end position="250"/>
    </location>
</feature>
<feature type="non-terminal residue" evidence="2">
    <location>
        <position position="1"/>
    </location>
</feature>
<organism evidence="2 3">
    <name type="scientific">Taxus chinensis</name>
    <name type="common">Chinese yew</name>
    <name type="synonym">Taxus wallichiana var. chinensis</name>
    <dbReference type="NCBI Taxonomy" id="29808"/>
    <lineage>
        <taxon>Eukaryota</taxon>
        <taxon>Viridiplantae</taxon>
        <taxon>Streptophyta</taxon>
        <taxon>Embryophyta</taxon>
        <taxon>Tracheophyta</taxon>
        <taxon>Spermatophyta</taxon>
        <taxon>Pinopsida</taxon>
        <taxon>Pinidae</taxon>
        <taxon>Conifers II</taxon>
        <taxon>Cupressales</taxon>
        <taxon>Taxaceae</taxon>
        <taxon>Taxus</taxon>
    </lineage>
</organism>
<dbReference type="Proteomes" id="UP000824469">
    <property type="component" value="Unassembled WGS sequence"/>
</dbReference>
<comment type="caution">
    <text evidence="2">The sequence shown here is derived from an EMBL/GenBank/DDBJ whole genome shotgun (WGS) entry which is preliminary data.</text>
</comment>
<protein>
    <submittedName>
        <fullName evidence="2">Uncharacterized protein</fullName>
    </submittedName>
</protein>
<keyword evidence="3" id="KW-1185">Reference proteome</keyword>
<name>A0AA38FJ56_TAXCH</name>
<proteinExistence type="predicted"/>
<accession>A0AA38FJ56</accession>
<dbReference type="AlphaFoldDB" id="A0AA38FJ56"/>
<evidence type="ECO:0000313" key="2">
    <source>
        <dbReference type="EMBL" id="KAH9304376.1"/>
    </source>
</evidence>
<feature type="region of interest" description="Disordered" evidence="1">
    <location>
        <begin position="168"/>
        <end position="250"/>
    </location>
</feature>
<evidence type="ECO:0000313" key="3">
    <source>
        <dbReference type="Proteomes" id="UP000824469"/>
    </source>
</evidence>
<dbReference type="Gene3D" id="3.40.50.1000">
    <property type="entry name" value="HAD superfamily/HAD-like"/>
    <property type="match status" value="1"/>
</dbReference>